<dbReference type="Gene3D" id="3.30.420.10">
    <property type="entry name" value="Ribonuclease H-like superfamily/Ribonuclease H"/>
    <property type="match status" value="1"/>
</dbReference>
<accession>A0A0G0CSY6</accession>
<dbReference type="InterPro" id="IPR012337">
    <property type="entry name" value="RNaseH-like_sf"/>
</dbReference>
<dbReference type="GO" id="GO:0003723">
    <property type="term" value="F:RNA binding"/>
    <property type="evidence" value="ECO:0007669"/>
    <property type="project" value="UniProtKB-UniRule"/>
</dbReference>
<evidence type="ECO:0000256" key="10">
    <source>
        <dbReference type="ARBA" id="ARBA00022801"/>
    </source>
</evidence>
<dbReference type="CDD" id="cd06590">
    <property type="entry name" value="RNase_HII_bacteria_HIII_like"/>
    <property type="match status" value="1"/>
</dbReference>
<dbReference type="GO" id="GO:0004523">
    <property type="term" value="F:RNA-DNA hybrid ribonuclease activity"/>
    <property type="evidence" value="ECO:0007669"/>
    <property type="project" value="UniProtKB-UniRule"/>
</dbReference>
<dbReference type="PROSITE" id="PS51975">
    <property type="entry name" value="RNASE_H_2"/>
    <property type="match status" value="1"/>
</dbReference>
<comment type="cofactor">
    <cofactor evidence="2">
        <name>Mg(2+)</name>
        <dbReference type="ChEBI" id="CHEBI:18420"/>
    </cofactor>
</comment>
<evidence type="ECO:0000256" key="1">
    <source>
        <dbReference type="ARBA" id="ARBA00000077"/>
    </source>
</evidence>
<dbReference type="GO" id="GO:0032299">
    <property type="term" value="C:ribonuclease H2 complex"/>
    <property type="evidence" value="ECO:0007669"/>
    <property type="project" value="TreeGrafter"/>
</dbReference>
<dbReference type="NCBIfam" id="TIGR00716">
    <property type="entry name" value="rnhC"/>
    <property type="match status" value="1"/>
</dbReference>
<comment type="function">
    <text evidence="3 13">Endonuclease that specifically degrades the RNA of RNA-DNA hybrids.</text>
</comment>
<comment type="caution">
    <text evidence="15">The sequence shown here is derived from an EMBL/GenBank/DDBJ whole genome shotgun (WGS) entry which is preliminary data.</text>
</comment>
<feature type="domain" description="RNase H type-2" evidence="14">
    <location>
        <begin position="86"/>
        <end position="300"/>
    </location>
</feature>
<proteinExistence type="inferred from homology"/>
<keyword evidence="9 12" id="KW-0255">Endonuclease</keyword>
<dbReference type="GO" id="GO:0043137">
    <property type="term" value="P:DNA replication, removal of RNA primer"/>
    <property type="evidence" value="ECO:0007669"/>
    <property type="project" value="TreeGrafter"/>
</dbReference>
<dbReference type="PATRIC" id="fig|1619088.3.peg.658"/>
<evidence type="ECO:0000256" key="11">
    <source>
        <dbReference type="ARBA" id="ARBA00022842"/>
    </source>
</evidence>
<keyword evidence="6" id="KW-0963">Cytoplasm</keyword>
<comment type="catalytic activity">
    <reaction evidence="1 12 13">
        <text>Endonucleolytic cleavage to 5'-phosphomonoester.</text>
        <dbReference type="EC" id="3.1.26.4"/>
    </reaction>
</comment>
<protein>
    <recommendedName>
        <fullName evidence="13">Ribonuclease</fullName>
        <ecNumber evidence="13">3.1.26.4</ecNumber>
    </recommendedName>
</protein>
<keyword evidence="11" id="KW-0460">Magnesium</keyword>
<dbReference type="GO" id="GO:0046872">
    <property type="term" value="F:metal ion binding"/>
    <property type="evidence" value="ECO:0007669"/>
    <property type="project" value="UniProtKB-KW"/>
</dbReference>
<dbReference type="PANTHER" id="PTHR10954:SF23">
    <property type="entry name" value="RIBONUCLEASE"/>
    <property type="match status" value="1"/>
</dbReference>
<comment type="cofactor">
    <cofactor evidence="12">
        <name>Mn(2+)</name>
        <dbReference type="ChEBI" id="CHEBI:29035"/>
    </cofactor>
    <cofactor evidence="12">
        <name>Mg(2+)</name>
        <dbReference type="ChEBI" id="CHEBI:18420"/>
    </cofactor>
    <text evidence="12">Manganese or magnesium. Binds 1 divalent metal ion per monomer in the absence of substrate. May bind a second metal ion after substrate binding.</text>
</comment>
<dbReference type="PANTHER" id="PTHR10954">
    <property type="entry name" value="RIBONUCLEASE H2 SUBUNIT A"/>
    <property type="match status" value="1"/>
</dbReference>
<evidence type="ECO:0000313" key="15">
    <source>
        <dbReference type="EMBL" id="KKP54255.1"/>
    </source>
</evidence>
<evidence type="ECO:0000256" key="12">
    <source>
        <dbReference type="PROSITE-ProRule" id="PRU01319"/>
    </source>
</evidence>
<dbReference type="EC" id="3.1.26.4" evidence="13"/>
<feature type="binding site" evidence="12">
    <location>
        <position position="92"/>
    </location>
    <ligand>
        <name>a divalent metal cation</name>
        <dbReference type="ChEBI" id="CHEBI:60240"/>
    </ligand>
</feature>
<keyword evidence="10 12" id="KW-0378">Hydrolase</keyword>
<dbReference type="AlphaFoldDB" id="A0A0G0CSY6"/>
<dbReference type="SUPFAM" id="SSF53098">
    <property type="entry name" value="Ribonuclease H-like"/>
    <property type="match status" value="1"/>
</dbReference>
<keyword evidence="8 12" id="KW-0479">Metal-binding</keyword>
<evidence type="ECO:0000256" key="9">
    <source>
        <dbReference type="ARBA" id="ARBA00022759"/>
    </source>
</evidence>
<name>A0A0G0CSY6_9BACT</name>
<dbReference type="GO" id="GO:0006298">
    <property type="term" value="P:mismatch repair"/>
    <property type="evidence" value="ECO:0007669"/>
    <property type="project" value="TreeGrafter"/>
</dbReference>
<evidence type="ECO:0000256" key="4">
    <source>
        <dbReference type="ARBA" id="ARBA00004496"/>
    </source>
</evidence>
<evidence type="ECO:0000259" key="14">
    <source>
        <dbReference type="PROSITE" id="PS51975"/>
    </source>
</evidence>
<evidence type="ECO:0000256" key="2">
    <source>
        <dbReference type="ARBA" id="ARBA00001946"/>
    </source>
</evidence>
<evidence type="ECO:0000256" key="5">
    <source>
        <dbReference type="ARBA" id="ARBA00008378"/>
    </source>
</evidence>
<dbReference type="InterPro" id="IPR004641">
    <property type="entry name" value="RNase_HIII"/>
</dbReference>
<dbReference type="InterPro" id="IPR024567">
    <property type="entry name" value="RNase_HII/HIII_dom"/>
</dbReference>
<sequence length="300" mass="34245">MSNQNTFTVEFTSNEIERVKDVLLASNWNEELDSNSYVLFRLKSPKGSVAIMYSSGKLVFQGREDFTSVISSIKKVEKNNIVEDFKPHIGVDEVGKGDYFGPLVVVSCFVTEEFKKKVQLLGFADSKKFSDRKIENLFNMVRDYPYYYSSVIHPKEYNKLIEEYQNVSILLAKQHTKVIEMGLTDLKEKNIDCGYVVVDQFSTSKSRVEDELGELGKQCELIQHHKGESDIAVASASIIARGIFIKEWNKMCDEYQFEFPKGASNVIPQGKEFVLIYGQEKLIDVAKIGFKTTKQILTLF</sequence>
<comment type="subcellular location">
    <subcellularLocation>
        <location evidence="4">Cytoplasm</location>
    </subcellularLocation>
</comment>
<evidence type="ECO:0000313" key="16">
    <source>
        <dbReference type="Proteomes" id="UP000034488"/>
    </source>
</evidence>
<dbReference type="InterPro" id="IPR036397">
    <property type="entry name" value="RNaseH_sf"/>
</dbReference>
<dbReference type="Pfam" id="PF01351">
    <property type="entry name" value="RNase_HII"/>
    <property type="match status" value="1"/>
</dbReference>
<dbReference type="GO" id="GO:0005737">
    <property type="term" value="C:cytoplasm"/>
    <property type="evidence" value="ECO:0007669"/>
    <property type="project" value="UniProtKB-SubCell"/>
</dbReference>
<organism evidence="15 16">
    <name type="scientific">candidate division WS6 bacterium GW2011_GWB1_33_6</name>
    <dbReference type="NCBI Taxonomy" id="1619088"/>
    <lineage>
        <taxon>Bacteria</taxon>
        <taxon>Candidatus Dojkabacteria</taxon>
    </lineage>
</organism>
<dbReference type="InterPro" id="IPR001352">
    <property type="entry name" value="RNase_HII/HIII"/>
</dbReference>
<dbReference type="Proteomes" id="UP000034488">
    <property type="component" value="Unassembled WGS sequence"/>
</dbReference>
<evidence type="ECO:0000256" key="7">
    <source>
        <dbReference type="ARBA" id="ARBA00022722"/>
    </source>
</evidence>
<evidence type="ECO:0000256" key="8">
    <source>
        <dbReference type="ARBA" id="ARBA00022723"/>
    </source>
</evidence>
<gene>
    <name evidence="15" type="ORF">UR47_C0023G0005</name>
</gene>
<feature type="binding site" evidence="12">
    <location>
        <position position="93"/>
    </location>
    <ligand>
        <name>a divalent metal cation</name>
        <dbReference type="ChEBI" id="CHEBI:60240"/>
    </ligand>
</feature>
<feature type="binding site" evidence="12">
    <location>
        <position position="199"/>
    </location>
    <ligand>
        <name>a divalent metal cation</name>
        <dbReference type="ChEBI" id="CHEBI:60240"/>
    </ligand>
</feature>
<comment type="similarity">
    <text evidence="5">Belongs to the RNase HII family. RnhC subfamily.</text>
</comment>
<reference evidence="15 16" key="1">
    <citation type="journal article" date="2015" name="Nature">
        <title>rRNA introns, odd ribosomes, and small enigmatic genomes across a large radiation of phyla.</title>
        <authorList>
            <person name="Brown C.T."/>
            <person name="Hug L.A."/>
            <person name="Thomas B.C."/>
            <person name="Sharon I."/>
            <person name="Castelle C.J."/>
            <person name="Singh A."/>
            <person name="Wilkins M.J."/>
            <person name="Williams K.H."/>
            <person name="Banfield J.F."/>
        </authorList>
    </citation>
    <scope>NUCLEOTIDE SEQUENCE [LARGE SCALE GENOMIC DNA]</scope>
</reference>
<keyword evidence="7 12" id="KW-0540">Nuclease</keyword>
<evidence type="ECO:0000256" key="3">
    <source>
        <dbReference type="ARBA" id="ARBA00004065"/>
    </source>
</evidence>
<dbReference type="EMBL" id="LBPI01000023">
    <property type="protein sequence ID" value="KKP54255.1"/>
    <property type="molecule type" value="Genomic_DNA"/>
</dbReference>
<evidence type="ECO:0000256" key="6">
    <source>
        <dbReference type="ARBA" id="ARBA00022490"/>
    </source>
</evidence>
<evidence type="ECO:0000256" key="13">
    <source>
        <dbReference type="RuleBase" id="RU003515"/>
    </source>
</evidence>